<feature type="domain" description="Glycoside hydrolase family 3 N-terminal" evidence="6">
    <location>
        <begin position="15"/>
        <end position="299"/>
    </location>
</feature>
<evidence type="ECO:0000256" key="5">
    <source>
        <dbReference type="ARBA" id="ARBA00023295"/>
    </source>
</evidence>
<protein>
    <recommendedName>
        <fullName evidence="3">beta-N-acetylhexosaminidase</fullName>
        <ecNumber evidence="3">3.2.1.52</ecNumber>
    </recommendedName>
</protein>
<evidence type="ECO:0000313" key="8">
    <source>
        <dbReference type="Proteomes" id="UP001500523"/>
    </source>
</evidence>
<evidence type="ECO:0000256" key="1">
    <source>
        <dbReference type="ARBA" id="ARBA00001231"/>
    </source>
</evidence>
<dbReference type="EC" id="3.2.1.52" evidence="3"/>
<keyword evidence="4" id="KW-0378">Hydrolase</keyword>
<name>A0ABP7D8F3_9SPHN</name>
<dbReference type="InterPro" id="IPR050226">
    <property type="entry name" value="NagZ_Beta-hexosaminidase"/>
</dbReference>
<proteinExistence type="inferred from homology"/>
<evidence type="ECO:0000256" key="2">
    <source>
        <dbReference type="ARBA" id="ARBA00005336"/>
    </source>
</evidence>
<dbReference type="EMBL" id="BAABBF010000002">
    <property type="protein sequence ID" value="GAA3701006.1"/>
    <property type="molecule type" value="Genomic_DNA"/>
</dbReference>
<evidence type="ECO:0000313" key="7">
    <source>
        <dbReference type="EMBL" id="GAA3701006.1"/>
    </source>
</evidence>
<gene>
    <name evidence="7" type="primary">nagZ</name>
    <name evidence="7" type="ORF">GCM10022268_08730</name>
</gene>
<dbReference type="PANTHER" id="PTHR30480">
    <property type="entry name" value="BETA-HEXOSAMINIDASE-RELATED"/>
    <property type="match status" value="1"/>
</dbReference>
<comment type="similarity">
    <text evidence="2">Belongs to the glycosyl hydrolase 3 family.</text>
</comment>
<dbReference type="InterPro" id="IPR001764">
    <property type="entry name" value="Glyco_hydro_3_N"/>
</dbReference>
<organism evidence="7 8">
    <name type="scientific">Sphingomonas cynarae</name>
    <dbReference type="NCBI Taxonomy" id="930197"/>
    <lineage>
        <taxon>Bacteria</taxon>
        <taxon>Pseudomonadati</taxon>
        <taxon>Pseudomonadota</taxon>
        <taxon>Alphaproteobacteria</taxon>
        <taxon>Sphingomonadales</taxon>
        <taxon>Sphingomonadaceae</taxon>
        <taxon>Sphingomonas</taxon>
    </lineage>
</organism>
<accession>A0ABP7D8F3</accession>
<comment type="catalytic activity">
    <reaction evidence="1">
        <text>Hydrolysis of terminal non-reducing N-acetyl-D-hexosamine residues in N-acetyl-beta-D-hexosaminides.</text>
        <dbReference type="EC" id="3.2.1.52"/>
    </reaction>
</comment>
<evidence type="ECO:0000256" key="3">
    <source>
        <dbReference type="ARBA" id="ARBA00012663"/>
    </source>
</evidence>
<sequence>MTPIVAGIAGPVLTADEADVLARIGPAGIILFTRNVVDPVQLHALTDSLRDCTGRADLAILIDQEGGPVARLRPPHWPDFPAAARFAAAYDVAPATAIRAMHAQGQAIGHILAVAGITMNCAPLLDIGHADTDPALLPRLAGHDPFRVAALGRAMLDGMAGAGVTGIVKHLPGLGRATVDPHHALPVVKVGAEALAIDAQPFRALAHARAGMTAHVVYAAWDAARPATLSPVVIDRVIRGMIGFEGLLVTDDLHMGALSGDLVGRAIAAIAAGCDLALCCHATSAELLALATALPALSIAGHDRLARAYPVAPASSGDVAASLSRRDAYLAATGAVRLAISGKTD</sequence>
<dbReference type="PANTHER" id="PTHR30480:SF13">
    <property type="entry name" value="BETA-HEXOSAMINIDASE"/>
    <property type="match status" value="1"/>
</dbReference>
<dbReference type="Gene3D" id="3.20.20.300">
    <property type="entry name" value="Glycoside hydrolase, family 3, N-terminal domain"/>
    <property type="match status" value="1"/>
</dbReference>
<dbReference type="SUPFAM" id="SSF51445">
    <property type="entry name" value="(Trans)glycosidases"/>
    <property type="match status" value="1"/>
</dbReference>
<dbReference type="RefSeq" id="WP_344692170.1">
    <property type="nucleotide sequence ID" value="NZ_BAABBF010000002.1"/>
</dbReference>
<evidence type="ECO:0000259" key="6">
    <source>
        <dbReference type="Pfam" id="PF00933"/>
    </source>
</evidence>
<comment type="caution">
    <text evidence="7">The sequence shown here is derived from an EMBL/GenBank/DDBJ whole genome shotgun (WGS) entry which is preliminary data.</text>
</comment>
<dbReference type="Proteomes" id="UP001500523">
    <property type="component" value="Unassembled WGS sequence"/>
</dbReference>
<dbReference type="Pfam" id="PF00933">
    <property type="entry name" value="Glyco_hydro_3"/>
    <property type="match status" value="1"/>
</dbReference>
<evidence type="ECO:0000256" key="4">
    <source>
        <dbReference type="ARBA" id="ARBA00022801"/>
    </source>
</evidence>
<dbReference type="InterPro" id="IPR036962">
    <property type="entry name" value="Glyco_hydro_3_N_sf"/>
</dbReference>
<keyword evidence="5" id="KW-0326">Glycosidase</keyword>
<reference evidence="8" key="1">
    <citation type="journal article" date="2019" name="Int. J. Syst. Evol. Microbiol.">
        <title>The Global Catalogue of Microorganisms (GCM) 10K type strain sequencing project: providing services to taxonomists for standard genome sequencing and annotation.</title>
        <authorList>
            <consortium name="The Broad Institute Genomics Platform"/>
            <consortium name="The Broad Institute Genome Sequencing Center for Infectious Disease"/>
            <person name="Wu L."/>
            <person name="Ma J."/>
        </authorList>
    </citation>
    <scope>NUCLEOTIDE SEQUENCE [LARGE SCALE GENOMIC DNA]</scope>
    <source>
        <strain evidence="8">JCM 17498</strain>
    </source>
</reference>
<keyword evidence="8" id="KW-1185">Reference proteome</keyword>
<dbReference type="InterPro" id="IPR017853">
    <property type="entry name" value="GH"/>
</dbReference>